<reference evidence="3" key="2">
    <citation type="submission" date="2020-11" db="EMBL/GenBank/DDBJ databases">
        <authorList>
            <person name="Cecchin M."/>
            <person name="Marcolungo L."/>
            <person name="Rossato M."/>
            <person name="Girolomoni L."/>
            <person name="Cosentino E."/>
            <person name="Cuine S."/>
            <person name="Li-Beisson Y."/>
            <person name="Delledonne M."/>
            <person name="Ballottari M."/>
        </authorList>
    </citation>
    <scope>NUCLEOTIDE SEQUENCE</scope>
    <source>
        <strain evidence="3">211/11P</strain>
        <tissue evidence="3">Whole cell</tissue>
    </source>
</reference>
<sequence>MMSCFPCSVLLCRAIACPEGAQTPLTWRPVSQRHQAQRRSGRQVQAAARRNATPPRKTKKAKRVELDEVAQFEQLMCDWDDAFVADCSNAKKAAEIAQLAELGYQEHGRGFVFVRSRLDKRARSSNSSSSSSSAPKGFGAAPKPAVSRGTPLPNNPELHLLSWTACFVPGSQLDNLGGLFTAQDGTLLPDSSSLLAGGDAGSASSSDVLAELQRVLRGQDLSQLRGYIGVPPPSASGEAAAEEVQMTGVRRYEPQSGEVVVLLSAKIDGKPAVGAELLVVAGQEDGGVKLELPDGWEELMAA</sequence>
<gene>
    <name evidence="3" type="ORF">D9Q98_004614</name>
</gene>
<keyword evidence="2" id="KW-0732">Signal</keyword>
<dbReference type="EMBL" id="SIDB01000006">
    <property type="protein sequence ID" value="KAI3431565.1"/>
    <property type="molecule type" value="Genomic_DNA"/>
</dbReference>
<evidence type="ECO:0000256" key="1">
    <source>
        <dbReference type="SAM" id="MobiDB-lite"/>
    </source>
</evidence>
<feature type="chain" id="PRO_5039293861" evidence="2">
    <location>
        <begin position="17"/>
        <end position="302"/>
    </location>
</feature>
<feature type="compositionally biased region" description="Low complexity" evidence="1">
    <location>
        <begin position="124"/>
        <end position="145"/>
    </location>
</feature>
<accession>A0A9D4YXN9</accession>
<comment type="caution">
    <text evidence="3">The sequence shown here is derived from an EMBL/GenBank/DDBJ whole genome shotgun (WGS) entry which is preliminary data.</text>
</comment>
<evidence type="ECO:0000313" key="3">
    <source>
        <dbReference type="EMBL" id="KAI3431565.1"/>
    </source>
</evidence>
<dbReference type="Proteomes" id="UP001055712">
    <property type="component" value="Unassembled WGS sequence"/>
</dbReference>
<evidence type="ECO:0000256" key="2">
    <source>
        <dbReference type="SAM" id="SignalP"/>
    </source>
</evidence>
<proteinExistence type="predicted"/>
<organism evidence="3 4">
    <name type="scientific">Chlorella vulgaris</name>
    <name type="common">Green alga</name>
    <dbReference type="NCBI Taxonomy" id="3077"/>
    <lineage>
        <taxon>Eukaryota</taxon>
        <taxon>Viridiplantae</taxon>
        <taxon>Chlorophyta</taxon>
        <taxon>core chlorophytes</taxon>
        <taxon>Trebouxiophyceae</taxon>
        <taxon>Chlorellales</taxon>
        <taxon>Chlorellaceae</taxon>
        <taxon>Chlorella clade</taxon>
        <taxon>Chlorella</taxon>
    </lineage>
</organism>
<feature type="signal peptide" evidence="2">
    <location>
        <begin position="1"/>
        <end position="16"/>
    </location>
</feature>
<evidence type="ECO:0000313" key="4">
    <source>
        <dbReference type="Proteomes" id="UP001055712"/>
    </source>
</evidence>
<reference evidence="3" key="1">
    <citation type="journal article" date="2019" name="Plant J.">
        <title>Chlorella vulgaris genome assembly and annotation reveals the molecular basis for metabolic acclimation to high light conditions.</title>
        <authorList>
            <person name="Cecchin M."/>
            <person name="Marcolungo L."/>
            <person name="Rossato M."/>
            <person name="Girolomoni L."/>
            <person name="Cosentino E."/>
            <person name="Cuine S."/>
            <person name="Li-Beisson Y."/>
            <person name="Delledonne M."/>
            <person name="Ballottari M."/>
        </authorList>
    </citation>
    <scope>NUCLEOTIDE SEQUENCE</scope>
    <source>
        <strain evidence="3">211/11P</strain>
    </source>
</reference>
<protein>
    <submittedName>
        <fullName evidence="3">Uncharacterized protein</fullName>
    </submittedName>
</protein>
<dbReference type="OrthoDB" id="515199at2759"/>
<feature type="region of interest" description="Disordered" evidence="1">
    <location>
        <begin position="123"/>
        <end position="152"/>
    </location>
</feature>
<feature type="region of interest" description="Disordered" evidence="1">
    <location>
        <begin position="34"/>
        <end position="60"/>
    </location>
</feature>
<dbReference type="AlphaFoldDB" id="A0A9D4YXN9"/>
<name>A0A9D4YXN9_CHLVU</name>
<keyword evidence="4" id="KW-1185">Reference proteome</keyword>